<reference evidence="1 2" key="1">
    <citation type="submission" date="2020-03" db="EMBL/GenBank/DDBJ databases">
        <title>Complete Genome Sequence of Halomonas hydrothermalis Strain Slthf2, Halophilic Bacterium Isolated from Deep-Sea Hydrothermal-Vent Environments.</title>
        <authorList>
            <person name="Takeyama N."/>
            <person name="Huang M."/>
            <person name="Sato K."/>
            <person name="Galipon J."/>
            <person name="Arakawa K."/>
        </authorList>
    </citation>
    <scope>NUCLEOTIDE SEQUENCE [LARGE SCALE GENOMIC DNA]</scope>
    <source>
        <strain evidence="1 2">Slthf2</strain>
    </source>
</reference>
<sequence>MSKERPILFNAAMVRALLNGRKTQTRRIVKTCRERGMQGPVVRGQKGEVATVGFAAAAGLCPYGQPGDRLWVREATSEDCTGSVSFARYKADGAMVRENGNCLSAWWYSRPSCPSIHMPRWASRITLEIVSVRVERLQDISNEDAVAEGIGTPLDARYAALDEFKPLWESINGAGSWAANPWVWVIEFKHLEASQ</sequence>
<evidence type="ECO:0008006" key="3">
    <source>
        <dbReference type="Google" id="ProtNLM"/>
    </source>
</evidence>
<proteinExistence type="predicted"/>
<dbReference type="RefSeq" id="WP_172419965.1">
    <property type="nucleotide sequence ID" value="NZ_AP022843.1"/>
</dbReference>
<evidence type="ECO:0000313" key="2">
    <source>
        <dbReference type="Proteomes" id="UP000502259"/>
    </source>
</evidence>
<protein>
    <recommendedName>
        <fullName evidence="3">Morphogenetic protein</fullName>
    </recommendedName>
</protein>
<accession>A0A6F8TZD9</accession>
<organism evidence="1 2">
    <name type="scientific">Halomonas hydrothermalis</name>
    <dbReference type="NCBI Taxonomy" id="115561"/>
    <lineage>
        <taxon>Bacteria</taxon>
        <taxon>Pseudomonadati</taxon>
        <taxon>Pseudomonadota</taxon>
        <taxon>Gammaproteobacteria</taxon>
        <taxon>Oceanospirillales</taxon>
        <taxon>Halomonadaceae</taxon>
        <taxon>Halomonas</taxon>
    </lineage>
</organism>
<name>A0A6F8TZD9_9GAMM</name>
<gene>
    <name evidence="1" type="ORF">HHSLTHF2_06470</name>
</gene>
<evidence type="ECO:0000313" key="1">
    <source>
        <dbReference type="EMBL" id="BCB06757.1"/>
    </source>
</evidence>
<keyword evidence="2" id="KW-1185">Reference proteome</keyword>
<dbReference type="EMBL" id="AP022843">
    <property type="protein sequence ID" value="BCB06757.1"/>
    <property type="molecule type" value="Genomic_DNA"/>
</dbReference>
<dbReference type="AlphaFoldDB" id="A0A6F8TZD9"/>
<dbReference type="Proteomes" id="UP000502259">
    <property type="component" value="Chromosome"/>
</dbReference>